<dbReference type="SUPFAM" id="SSF53335">
    <property type="entry name" value="S-adenosyl-L-methionine-dependent methyltransferases"/>
    <property type="match status" value="1"/>
</dbReference>
<name>A0A8H7KKN4_AGABI</name>
<feature type="region of interest" description="Disordered" evidence="1">
    <location>
        <begin position="24"/>
        <end position="45"/>
    </location>
</feature>
<organism evidence="3 4">
    <name type="scientific">Agaricus bisporus var. burnettii</name>
    <dbReference type="NCBI Taxonomy" id="192524"/>
    <lineage>
        <taxon>Eukaryota</taxon>
        <taxon>Fungi</taxon>
        <taxon>Dikarya</taxon>
        <taxon>Basidiomycota</taxon>
        <taxon>Agaricomycotina</taxon>
        <taxon>Agaricomycetes</taxon>
        <taxon>Agaricomycetidae</taxon>
        <taxon>Agaricales</taxon>
        <taxon>Agaricineae</taxon>
        <taxon>Agaricaceae</taxon>
        <taxon>Agaricus</taxon>
    </lineage>
</organism>
<dbReference type="Gene3D" id="3.40.50.150">
    <property type="entry name" value="Vaccinia Virus protein VP39"/>
    <property type="match status" value="1"/>
</dbReference>
<evidence type="ECO:0000259" key="2">
    <source>
        <dbReference type="Pfam" id="PF13649"/>
    </source>
</evidence>
<comment type="caution">
    <text evidence="3">The sequence shown here is derived from an EMBL/GenBank/DDBJ whole genome shotgun (WGS) entry which is preliminary data.</text>
</comment>
<dbReference type="EMBL" id="JABXXO010000001">
    <property type="protein sequence ID" value="KAF7784105.1"/>
    <property type="molecule type" value="Genomic_DNA"/>
</dbReference>
<proteinExistence type="predicted"/>
<gene>
    <name evidence="3" type="ORF">Agabi119p4_270</name>
</gene>
<evidence type="ECO:0000313" key="4">
    <source>
        <dbReference type="Proteomes" id="UP000629468"/>
    </source>
</evidence>
<protein>
    <recommendedName>
        <fullName evidence="2">Methyltransferase domain-containing protein</fullName>
    </recommendedName>
</protein>
<feature type="domain" description="Methyltransferase" evidence="2">
    <location>
        <begin position="107"/>
        <end position="204"/>
    </location>
</feature>
<dbReference type="InterPro" id="IPR029063">
    <property type="entry name" value="SAM-dependent_MTases_sf"/>
</dbReference>
<dbReference type="PANTHER" id="PTHR43591:SF24">
    <property type="entry name" value="2-METHOXY-6-POLYPRENYL-1,4-BENZOQUINOL METHYLASE, MITOCHONDRIAL"/>
    <property type="match status" value="1"/>
</dbReference>
<dbReference type="GO" id="GO:0008168">
    <property type="term" value="F:methyltransferase activity"/>
    <property type="evidence" value="ECO:0007669"/>
    <property type="project" value="TreeGrafter"/>
</dbReference>
<feature type="region of interest" description="Disordered" evidence="1">
    <location>
        <begin position="365"/>
        <end position="416"/>
    </location>
</feature>
<dbReference type="CDD" id="cd02440">
    <property type="entry name" value="AdoMet_MTases"/>
    <property type="match status" value="1"/>
</dbReference>
<reference evidence="3 4" key="1">
    <citation type="journal article" name="Sci. Rep.">
        <title>Telomere-to-telomere assembled and centromere annotated genomes of the two main subspecies of the button mushroom Agaricus bisporus reveal especially polymorphic chromosome ends.</title>
        <authorList>
            <person name="Sonnenberg A.S.M."/>
            <person name="Sedaghat-Telgerd N."/>
            <person name="Lavrijssen B."/>
            <person name="Ohm R.A."/>
            <person name="Hendrickx P.M."/>
            <person name="Scholtmeijer K."/>
            <person name="Baars J.J.P."/>
            <person name="van Peer A."/>
        </authorList>
    </citation>
    <scope>NUCLEOTIDE SEQUENCE [LARGE SCALE GENOMIC DNA]</scope>
    <source>
        <strain evidence="3 4">H119_p4</strain>
    </source>
</reference>
<sequence>MTQALAVHHLSSLISSARVSLSGTTTSGQSAASAPSFETRRSTTRKEGHFVYKHGQRHHSYDSEKAPYPLCYDRSVLDLESLENEFVQRIKGSVSFVDLEQRQSQRVLDLGCGLGTWVIDAAKKCPESEFVGFDLVDVQIPRSILDPSVAARIEWRHGNYLTTKLPFEDDEFDHVHISYIANGVPENKWGNLFEEITRVLGPGGSCEIIDEDMIFPILPRWFTQALRPRPKTSSVHLPKGFQHKHSSSRDQTTKYTTTHDHALLESLYNSVFENRFINTKPTALLPGLFTSYFRQIAIAPVLHYPMPPLAPMQSIPPQIVTTYVLEPETDTLNPHQSTIYPTPVPMTRPMSLSLSSVASSHINGTRVDSMYGSRPGTASPNTTAPESPTSHMAPHGLPKPQTGKCSGVSPPTPPSSPFPTPISQMPMKQFILDEALSAGEEAMSHPQQLRQMFPFDRLHQLNSRYLAMQLYRCCQCILGCQEAMWEELKDRLRNRKQELIPYGWDDDDELEELQNRTKFEKLVDRFKNDMHLRLSLWHSLTDLGWNSPDREPLTKAELVEEERIRANILEARKQAKPEEFDIPCRSVRVLVGYLVSSHVFRVVDHIIVCLP</sequence>
<dbReference type="Pfam" id="PF13649">
    <property type="entry name" value="Methyltransf_25"/>
    <property type="match status" value="1"/>
</dbReference>
<dbReference type="Proteomes" id="UP000629468">
    <property type="component" value="Unassembled WGS sequence"/>
</dbReference>
<accession>A0A8H7KKN4</accession>
<evidence type="ECO:0000256" key="1">
    <source>
        <dbReference type="SAM" id="MobiDB-lite"/>
    </source>
</evidence>
<feature type="region of interest" description="Disordered" evidence="1">
    <location>
        <begin position="233"/>
        <end position="253"/>
    </location>
</feature>
<dbReference type="InterPro" id="IPR041698">
    <property type="entry name" value="Methyltransf_25"/>
</dbReference>
<feature type="compositionally biased region" description="Polar residues" evidence="1">
    <location>
        <begin position="376"/>
        <end position="390"/>
    </location>
</feature>
<dbReference type="AlphaFoldDB" id="A0A8H7KKN4"/>
<evidence type="ECO:0000313" key="3">
    <source>
        <dbReference type="EMBL" id="KAF7784105.1"/>
    </source>
</evidence>
<dbReference type="PANTHER" id="PTHR43591">
    <property type="entry name" value="METHYLTRANSFERASE"/>
    <property type="match status" value="1"/>
</dbReference>
<feature type="compositionally biased region" description="Low complexity" evidence="1">
    <location>
        <begin position="24"/>
        <end position="36"/>
    </location>
</feature>